<accession>K4HYL7</accession>
<evidence type="ECO:0000256" key="4">
    <source>
        <dbReference type="ARBA" id="ARBA00022833"/>
    </source>
</evidence>
<keyword evidence="3" id="KW-0378">Hydrolase</keyword>
<keyword evidence="4" id="KW-0862">Zinc</keyword>
<dbReference type="InterPro" id="IPR002125">
    <property type="entry name" value="CMP_dCMP_dom"/>
</dbReference>
<dbReference type="GO" id="GO:0004132">
    <property type="term" value="F:dCMP deaminase activity"/>
    <property type="evidence" value="ECO:0007669"/>
    <property type="project" value="TreeGrafter"/>
</dbReference>
<evidence type="ECO:0000313" key="6">
    <source>
        <dbReference type="EMBL" id="AFU62013.1"/>
    </source>
</evidence>
<dbReference type="Proteomes" id="UP000008042">
    <property type="component" value="Segment"/>
</dbReference>
<dbReference type="PROSITE" id="PS51747">
    <property type="entry name" value="CYT_DCMP_DEAMINASES_2"/>
    <property type="match status" value="1"/>
</dbReference>
<dbReference type="InterPro" id="IPR016193">
    <property type="entry name" value="Cytidine_deaminase-like"/>
</dbReference>
<dbReference type="PROSITE" id="PS00903">
    <property type="entry name" value="CYT_DCMP_DEAMINASES_1"/>
    <property type="match status" value="1"/>
</dbReference>
<feature type="domain" description="CMP/dCMP-type deaminase" evidence="5">
    <location>
        <begin position="16"/>
        <end position="170"/>
    </location>
</feature>
<comment type="similarity">
    <text evidence="1">Belongs to the cytidine and deoxycytidylate deaminase family.</text>
</comment>
<dbReference type="OrthoDB" id="10605at10239"/>
<dbReference type="PANTHER" id="PTHR11086">
    <property type="entry name" value="DEOXYCYTIDYLATE DEAMINASE-RELATED"/>
    <property type="match status" value="1"/>
</dbReference>
<evidence type="ECO:0000256" key="2">
    <source>
        <dbReference type="ARBA" id="ARBA00022723"/>
    </source>
</evidence>
<keyword evidence="2" id="KW-0479">Metal-binding</keyword>
<evidence type="ECO:0000259" key="5">
    <source>
        <dbReference type="PROSITE" id="PS51747"/>
    </source>
</evidence>
<dbReference type="InterPro" id="IPR016192">
    <property type="entry name" value="APOBEC/CMP_deaminase_Zn-bd"/>
</dbReference>
<proteinExistence type="inferred from homology"/>
<dbReference type="SUPFAM" id="SSF53927">
    <property type="entry name" value="Cytidine deaminase-like"/>
    <property type="match status" value="1"/>
</dbReference>
<evidence type="ECO:0000256" key="3">
    <source>
        <dbReference type="ARBA" id="ARBA00022801"/>
    </source>
</evidence>
<name>K4HYL7_9CAUD</name>
<dbReference type="GeneID" id="13826677"/>
<dbReference type="GO" id="GO:0008270">
    <property type="term" value="F:zinc ion binding"/>
    <property type="evidence" value="ECO:0007669"/>
    <property type="project" value="InterPro"/>
</dbReference>
<dbReference type="KEGG" id="vg:13826677"/>
<gene>
    <name evidence="6" type="ORF">phiHau3_36</name>
</gene>
<dbReference type="Gene3D" id="3.40.140.10">
    <property type="entry name" value="Cytidine Deaminase, domain 2"/>
    <property type="match status" value="1"/>
</dbReference>
<evidence type="ECO:0000313" key="7">
    <source>
        <dbReference type="Proteomes" id="UP000008042"/>
    </source>
</evidence>
<sequence length="170" mass="18270">MTGQVAPRKEVPVRPSWDEWALGLAQAVSTRADCTRAQVGAVILSRKHRVIGLGYNGLPPGLPGCASAGNCPRGLLSVEECERDSNYFNCSATHAERNAIEDVLDKGIPAYELQAATLYATRRPCPACTTLIASAGIRRVVVLGEENPPQCSPLVDLFHSMRSRARNSLA</sequence>
<keyword evidence="7" id="KW-1185">Reference proteome</keyword>
<protein>
    <submittedName>
        <fullName evidence="6">Putative dCMP deaminase</fullName>
    </submittedName>
</protein>
<dbReference type="RefSeq" id="YP_006906211.1">
    <property type="nucleotide sequence ID" value="NC_018836.1"/>
</dbReference>
<evidence type="ECO:0000256" key="1">
    <source>
        <dbReference type="ARBA" id="ARBA00006576"/>
    </source>
</evidence>
<organism evidence="6 7">
    <name type="scientific">Streptomyces phage phiHau3</name>
    <dbReference type="NCBI Taxonomy" id="1204524"/>
    <lineage>
        <taxon>Viruses</taxon>
        <taxon>Duplodnaviria</taxon>
        <taxon>Heunggongvirae</taxon>
        <taxon>Uroviricota</taxon>
        <taxon>Caudoviricetes</taxon>
        <taxon>Arquatrovirinae</taxon>
        <taxon>Hautrevirus</taxon>
        <taxon>Hautrevirus hau3</taxon>
    </lineage>
</organism>
<dbReference type="InterPro" id="IPR015517">
    <property type="entry name" value="dCMP_deaminase-rel"/>
</dbReference>
<dbReference type="PANTHER" id="PTHR11086:SF18">
    <property type="entry name" value="DEOXYCYTIDYLATE DEAMINASE"/>
    <property type="match status" value="1"/>
</dbReference>
<reference evidence="7" key="1">
    <citation type="submission" date="2012-06" db="EMBL/GenBank/DDBJ databases">
        <authorList>
            <person name="Smith M.C.M."/>
            <person name="Hendrix R."/>
            <person name="Hatfull G.F."/>
            <person name="Buttner M.J."/>
            <person name="Bibb M.J."/>
        </authorList>
    </citation>
    <scope>NUCLEOTIDE SEQUENCE [LARGE SCALE GENOMIC DNA]</scope>
</reference>
<dbReference type="Pfam" id="PF00383">
    <property type="entry name" value="dCMP_cyt_deam_1"/>
    <property type="match status" value="1"/>
</dbReference>
<dbReference type="EMBL" id="JX182369">
    <property type="protein sequence ID" value="AFU62013.1"/>
    <property type="molecule type" value="Genomic_DNA"/>
</dbReference>